<accession>A0A8D8PBB8</accession>
<sequence length="182" mass="19728">MHVWQLRPHGLPRVPADHHNQAEHFRERHRRRFVDSCRTPAGQILPGHRAGLSILPAPLPLHDRAGQAQVGGTVGPGPPDGRHLLRAGRHPEHRPDAEGDGTVRARNGVPGGGDQPARPGRPHPEGRAELDARHERAGADDVVLAVVQQSPLRQDDPGRNDADAVEGETQHRVLQQAVCAEA</sequence>
<protein>
    <submittedName>
        <fullName evidence="2">(northern house mosquito) hypothetical protein</fullName>
    </submittedName>
</protein>
<dbReference type="EMBL" id="HBUE01335566">
    <property type="protein sequence ID" value="CAG6595686.1"/>
    <property type="molecule type" value="Transcribed_RNA"/>
</dbReference>
<evidence type="ECO:0000256" key="1">
    <source>
        <dbReference type="SAM" id="MobiDB-lite"/>
    </source>
</evidence>
<dbReference type="EMBL" id="HBUE01228807">
    <property type="protein sequence ID" value="CAG6543564.1"/>
    <property type="molecule type" value="Transcribed_RNA"/>
</dbReference>
<evidence type="ECO:0000313" key="2">
    <source>
        <dbReference type="EMBL" id="CAG6595686.1"/>
    </source>
</evidence>
<feature type="compositionally biased region" description="Basic and acidic residues" evidence="1">
    <location>
        <begin position="153"/>
        <end position="162"/>
    </location>
</feature>
<feature type="compositionally biased region" description="Basic and acidic residues" evidence="1">
    <location>
        <begin position="89"/>
        <end position="103"/>
    </location>
</feature>
<feature type="compositionally biased region" description="Basic and acidic residues" evidence="1">
    <location>
        <begin position="122"/>
        <end position="139"/>
    </location>
</feature>
<reference evidence="2" key="1">
    <citation type="submission" date="2021-05" db="EMBL/GenBank/DDBJ databases">
        <authorList>
            <person name="Alioto T."/>
            <person name="Alioto T."/>
            <person name="Gomez Garrido J."/>
        </authorList>
    </citation>
    <scope>NUCLEOTIDE SEQUENCE</scope>
</reference>
<organism evidence="2">
    <name type="scientific">Culex pipiens</name>
    <name type="common">House mosquito</name>
    <dbReference type="NCBI Taxonomy" id="7175"/>
    <lineage>
        <taxon>Eukaryota</taxon>
        <taxon>Metazoa</taxon>
        <taxon>Ecdysozoa</taxon>
        <taxon>Arthropoda</taxon>
        <taxon>Hexapoda</taxon>
        <taxon>Insecta</taxon>
        <taxon>Pterygota</taxon>
        <taxon>Neoptera</taxon>
        <taxon>Endopterygota</taxon>
        <taxon>Diptera</taxon>
        <taxon>Nematocera</taxon>
        <taxon>Culicoidea</taxon>
        <taxon>Culicidae</taxon>
        <taxon>Culicinae</taxon>
        <taxon>Culicini</taxon>
        <taxon>Culex</taxon>
        <taxon>Culex</taxon>
    </lineage>
</organism>
<feature type="region of interest" description="Disordered" evidence="1">
    <location>
        <begin position="64"/>
        <end position="171"/>
    </location>
</feature>
<dbReference type="AlphaFoldDB" id="A0A8D8PBB8"/>
<dbReference type="EMBL" id="HBUE01039399">
    <property type="protein sequence ID" value="CAG6460091.1"/>
    <property type="molecule type" value="Transcribed_RNA"/>
</dbReference>
<name>A0A8D8PBB8_CULPI</name>
<proteinExistence type="predicted"/>